<sequence length="85" mass="9248">MQKSDFPSNYTGFYGRGNYLHRELLMLLEHAEQHPQTAAQLQSRLTADIAVIQTALTAAAARTKMSGPGGGDLPVEPEPEPNPED</sequence>
<proteinExistence type="predicted"/>
<feature type="region of interest" description="Disordered" evidence="1">
    <location>
        <begin position="61"/>
        <end position="85"/>
    </location>
</feature>
<dbReference type="EMBL" id="MN478375">
    <property type="protein sequence ID" value="QGH45079.1"/>
    <property type="molecule type" value="Genomic_DNA"/>
</dbReference>
<organism evidence="2 3">
    <name type="scientific">Bacteriophage Titan-X</name>
    <dbReference type="NCBI Taxonomy" id="2662140"/>
    <lineage>
        <taxon>Viruses</taxon>
        <taxon>Duplodnaviria</taxon>
        <taxon>Heunggongvirae</taxon>
        <taxon>Uroviricota</taxon>
        <taxon>Caudoviricetes</taxon>
        <taxon>Autographivirales</taxon>
        <taxon>Autonotataviridae</taxon>
        <taxon>Gujervirinae</taxon>
        <taxon>Pradovirus</taxon>
        <taxon>Pradovirus titanX</taxon>
    </lineage>
</organism>
<dbReference type="Proteomes" id="UP000395019">
    <property type="component" value="Segment"/>
</dbReference>
<keyword evidence="3" id="KW-1185">Reference proteome</keyword>
<protein>
    <submittedName>
        <fullName evidence="2">Uncharacterized protein</fullName>
    </submittedName>
</protein>
<name>A0A5Q2UCH8_9CAUD</name>
<evidence type="ECO:0000313" key="3">
    <source>
        <dbReference type="Proteomes" id="UP000395019"/>
    </source>
</evidence>
<evidence type="ECO:0000313" key="2">
    <source>
        <dbReference type="EMBL" id="QGH45079.1"/>
    </source>
</evidence>
<accession>A0A5Q2UCH8</accession>
<feature type="compositionally biased region" description="Acidic residues" evidence="1">
    <location>
        <begin position="75"/>
        <end position="85"/>
    </location>
</feature>
<evidence type="ECO:0000256" key="1">
    <source>
        <dbReference type="SAM" id="MobiDB-lite"/>
    </source>
</evidence>
<reference evidence="2 3" key="1">
    <citation type="submission" date="2019-09" db="EMBL/GenBank/DDBJ databases">
        <title>Phages that infect the bacterial plant pathogen.</title>
        <authorList>
            <person name="Lightbourn L."/>
            <person name="Amarillas L."/>
            <person name="Estrada M."/>
            <person name="Leon R."/>
            <person name="Leon J."/>
        </authorList>
    </citation>
    <scope>NUCLEOTIDE SEQUENCE [LARGE SCALE GENOMIC DNA]</scope>
</reference>